<comment type="caution">
    <text evidence="9">The sequence shown here is derived from an EMBL/GenBank/DDBJ whole genome shotgun (WGS) entry which is preliminary data.</text>
</comment>
<feature type="domain" description="CstA N-terminal" evidence="8">
    <location>
        <begin position="311"/>
        <end position="426"/>
    </location>
</feature>
<keyword evidence="6 7" id="KW-0472">Membrane</keyword>
<evidence type="ECO:0000259" key="8">
    <source>
        <dbReference type="Pfam" id="PF02554"/>
    </source>
</evidence>
<feature type="transmembrane region" description="Helical" evidence="7">
    <location>
        <begin position="87"/>
        <end position="105"/>
    </location>
</feature>
<feature type="transmembrane region" description="Helical" evidence="7">
    <location>
        <begin position="61"/>
        <end position="81"/>
    </location>
</feature>
<keyword evidence="10" id="KW-1185">Reference proteome</keyword>
<evidence type="ECO:0000313" key="9">
    <source>
        <dbReference type="EMBL" id="ERT66319.1"/>
    </source>
</evidence>
<keyword evidence="3" id="KW-1003">Cell membrane</keyword>
<evidence type="ECO:0000256" key="7">
    <source>
        <dbReference type="SAM" id="Phobius"/>
    </source>
</evidence>
<dbReference type="GO" id="GO:0005886">
    <property type="term" value="C:plasma membrane"/>
    <property type="evidence" value="ECO:0007669"/>
    <property type="project" value="UniProtKB-SubCell"/>
</dbReference>
<dbReference type="Pfam" id="PF02554">
    <property type="entry name" value="CstA"/>
    <property type="match status" value="3"/>
</dbReference>
<dbReference type="PATRIC" id="fig|1319815.3.peg.2554"/>
<dbReference type="AlphaFoldDB" id="U7V592"/>
<feature type="transmembrane region" description="Helical" evidence="7">
    <location>
        <begin position="232"/>
        <end position="251"/>
    </location>
</feature>
<dbReference type="EMBL" id="AXZF01000144">
    <property type="protein sequence ID" value="ERT66319.1"/>
    <property type="molecule type" value="Genomic_DNA"/>
</dbReference>
<comment type="subcellular location">
    <subcellularLocation>
        <location evidence="1">Cell membrane</location>
        <topology evidence="1">Multi-pass membrane protein</topology>
    </subcellularLocation>
</comment>
<dbReference type="InterPro" id="IPR003706">
    <property type="entry name" value="CstA_N"/>
</dbReference>
<dbReference type="eggNOG" id="COG1966">
    <property type="taxonomic scope" value="Bacteria"/>
</dbReference>
<feature type="transmembrane region" description="Helical" evidence="7">
    <location>
        <begin position="191"/>
        <end position="212"/>
    </location>
</feature>
<feature type="transmembrane region" description="Helical" evidence="7">
    <location>
        <begin position="166"/>
        <end position="184"/>
    </location>
</feature>
<name>U7V592_9FUSO</name>
<evidence type="ECO:0000313" key="10">
    <source>
        <dbReference type="Proteomes" id="UP000017081"/>
    </source>
</evidence>
<feature type="transmembrane region" description="Helical" evidence="7">
    <location>
        <begin position="272"/>
        <end position="292"/>
    </location>
</feature>
<feature type="transmembrane region" description="Helical" evidence="7">
    <location>
        <begin position="136"/>
        <end position="154"/>
    </location>
</feature>
<dbReference type="PANTHER" id="PTHR30252">
    <property type="entry name" value="INNER MEMBRANE PEPTIDE TRANSPORTER"/>
    <property type="match status" value="1"/>
</dbReference>
<comment type="similarity">
    <text evidence="2">Belongs to the peptide transporter carbon starvation (CstA) (TC 2.A.114) family.</text>
</comment>
<feature type="transmembrane region" description="Helical" evidence="7">
    <location>
        <begin position="386"/>
        <end position="406"/>
    </location>
</feature>
<keyword evidence="4 7" id="KW-0812">Transmembrane</keyword>
<feature type="transmembrane region" description="Helical" evidence="7">
    <location>
        <begin position="362"/>
        <end position="380"/>
    </location>
</feature>
<organism evidence="9 10">
    <name type="scientific">Cetobacterium somerae ATCC BAA-474</name>
    <dbReference type="NCBI Taxonomy" id="1319815"/>
    <lineage>
        <taxon>Bacteria</taxon>
        <taxon>Fusobacteriati</taxon>
        <taxon>Fusobacteriota</taxon>
        <taxon>Fusobacteriia</taxon>
        <taxon>Fusobacteriales</taxon>
        <taxon>Fusobacteriaceae</taxon>
        <taxon>Cetobacterium</taxon>
    </lineage>
</organism>
<feature type="transmembrane region" description="Helical" evidence="7">
    <location>
        <begin position="12"/>
        <end position="30"/>
    </location>
</feature>
<evidence type="ECO:0000256" key="3">
    <source>
        <dbReference type="ARBA" id="ARBA00022475"/>
    </source>
</evidence>
<gene>
    <name evidence="9" type="ORF">HMPREF0202_02667</name>
</gene>
<dbReference type="Proteomes" id="UP000017081">
    <property type="component" value="Unassembled WGS sequence"/>
</dbReference>
<dbReference type="PANTHER" id="PTHR30252:SF4">
    <property type="entry name" value="CARBON STARVATION"/>
    <property type="match status" value="1"/>
</dbReference>
<protein>
    <submittedName>
        <fullName evidence="9">Carbon starvation protein CstA</fullName>
    </submittedName>
</protein>
<evidence type="ECO:0000256" key="2">
    <source>
        <dbReference type="ARBA" id="ARBA00007755"/>
    </source>
</evidence>
<evidence type="ECO:0000256" key="6">
    <source>
        <dbReference type="ARBA" id="ARBA00023136"/>
    </source>
</evidence>
<sequence>MSKKEDEIMKSYFIGVVILIVAYLTYGKYLEKNFGIDNRETPALLKADGVDFVEMNWIKSFLVQFLNIAGLGPITGAVAGAMWGSSAFLWIVFGTIFAGAVHDYYTGMISMRNNGENMQELIGKYLGNRAKLFTKYFLIILLIIVGVAFITGPAEILQSFTGINKEIWLTLIVGYYIVATLLPIDKIIGRVYPLFGGALVLMMFLLIGAMLIKGVKIPEVTLENMHPKKLPIFPYMFVVISCGAISGFHSTQSVLVARCLKNEKDGRKSFMAAMYLEGFVALTWAAISLGFFNGVEGLAGSGGGMVAVSKMITGLLGKYGLVFTLFGLIALPITTGDTAFRSARVTIAEVLNYNQSSLKNRLIVAIPLFLLAGFLSQFGFNTLWRYVASTNQLLATLGLWTCTYYFIEKKRNYWVAGIPAAFMSAMITCYFLVAPEGLKLDNMYLVYSIGILNFILALIVISLKNAKVNKELDKIII</sequence>
<evidence type="ECO:0000256" key="5">
    <source>
        <dbReference type="ARBA" id="ARBA00022989"/>
    </source>
</evidence>
<feature type="transmembrane region" description="Helical" evidence="7">
    <location>
        <begin position="445"/>
        <end position="463"/>
    </location>
</feature>
<accession>U7V592</accession>
<evidence type="ECO:0000256" key="4">
    <source>
        <dbReference type="ARBA" id="ARBA00022692"/>
    </source>
</evidence>
<dbReference type="HOGENOM" id="CLU_010531_3_1_0"/>
<keyword evidence="5 7" id="KW-1133">Transmembrane helix</keyword>
<dbReference type="GO" id="GO:0009267">
    <property type="term" value="P:cellular response to starvation"/>
    <property type="evidence" value="ECO:0007669"/>
    <property type="project" value="InterPro"/>
</dbReference>
<feature type="domain" description="CstA N-terminal" evidence="8">
    <location>
        <begin position="156"/>
        <end position="283"/>
    </location>
</feature>
<feature type="domain" description="CstA N-terminal" evidence="8">
    <location>
        <begin position="13"/>
        <end position="149"/>
    </location>
</feature>
<proteinExistence type="inferred from homology"/>
<feature type="transmembrane region" description="Helical" evidence="7">
    <location>
        <begin position="312"/>
        <end position="334"/>
    </location>
</feature>
<feature type="transmembrane region" description="Helical" evidence="7">
    <location>
        <begin position="413"/>
        <end position="433"/>
    </location>
</feature>
<dbReference type="InterPro" id="IPR051605">
    <property type="entry name" value="CstA"/>
</dbReference>
<evidence type="ECO:0000256" key="1">
    <source>
        <dbReference type="ARBA" id="ARBA00004651"/>
    </source>
</evidence>
<reference evidence="9 10" key="1">
    <citation type="submission" date="2013-08" db="EMBL/GenBank/DDBJ databases">
        <authorList>
            <person name="Weinstock G."/>
            <person name="Sodergren E."/>
            <person name="Wylie T."/>
            <person name="Fulton L."/>
            <person name="Fulton R."/>
            <person name="Fronick C."/>
            <person name="O'Laughlin M."/>
            <person name="Godfrey J."/>
            <person name="Miner T."/>
            <person name="Herter B."/>
            <person name="Appelbaum E."/>
            <person name="Cordes M."/>
            <person name="Lek S."/>
            <person name="Wollam A."/>
            <person name="Pepin K.H."/>
            <person name="Palsikar V.B."/>
            <person name="Mitreva M."/>
            <person name="Wilson R.K."/>
        </authorList>
    </citation>
    <scope>NUCLEOTIDE SEQUENCE [LARGE SCALE GENOMIC DNA]</scope>
    <source>
        <strain evidence="9 10">ATCC BAA-474</strain>
    </source>
</reference>
<dbReference type="STRING" id="1319815.HMPREF0202_02667"/>